<feature type="transmembrane region" description="Helical" evidence="10">
    <location>
        <begin position="51"/>
        <end position="70"/>
    </location>
</feature>
<dbReference type="EC" id="2.3.1.199" evidence="10"/>
<dbReference type="InterPro" id="IPR002076">
    <property type="entry name" value="ELO_fam"/>
</dbReference>
<evidence type="ECO:0000256" key="7">
    <source>
        <dbReference type="ARBA" id="ARBA00023098"/>
    </source>
</evidence>
<evidence type="ECO:0000256" key="3">
    <source>
        <dbReference type="ARBA" id="ARBA00022679"/>
    </source>
</evidence>
<comment type="caution">
    <text evidence="11">The sequence shown here is derived from an EMBL/GenBank/DDBJ whole genome shotgun (WGS) entry which is preliminary data.</text>
</comment>
<feature type="transmembrane region" description="Helical" evidence="10">
    <location>
        <begin position="127"/>
        <end position="144"/>
    </location>
</feature>
<evidence type="ECO:0000256" key="5">
    <source>
        <dbReference type="ARBA" id="ARBA00022832"/>
    </source>
</evidence>
<evidence type="ECO:0000256" key="9">
    <source>
        <dbReference type="ARBA" id="ARBA00023160"/>
    </source>
</evidence>
<dbReference type="GO" id="GO:0034626">
    <property type="term" value="P:fatty acid elongation, polyunsaturated fatty acid"/>
    <property type="evidence" value="ECO:0007669"/>
    <property type="project" value="TreeGrafter"/>
</dbReference>
<keyword evidence="8 10" id="KW-0472">Membrane</keyword>
<reference evidence="11" key="1">
    <citation type="submission" date="2019-09" db="EMBL/GenBank/DDBJ databases">
        <title>Bird 10,000 Genomes (B10K) Project - Family phase.</title>
        <authorList>
            <person name="Zhang G."/>
        </authorList>
    </citation>
    <scope>NUCLEOTIDE SEQUENCE</scope>
    <source>
        <strain evidence="11">B10K-DU-001-08</strain>
        <tissue evidence="11">Muscle</tissue>
    </source>
</reference>
<dbReference type="PANTHER" id="PTHR11157">
    <property type="entry name" value="FATTY ACID ACYL TRANSFERASE-RELATED"/>
    <property type="match status" value="1"/>
</dbReference>
<dbReference type="GO" id="GO:0019367">
    <property type="term" value="P:fatty acid elongation, saturated fatty acid"/>
    <property type="evidence" value="ECO:0007669"/>
    <property type="project" value="TreeGrafter"/>
</dbReference>
<keyword evidence="3 10" id="KW-0808">Transferase</keyword>
<keyword evidence="9 10" id="KW-0275">Fatty acid biosynthesis</keyword>
<proteinExistence type="inferred from homology"/>
<comment type="subcellular location">
    <subcellularLocation>
        <location evidence="1">Membrane</location>
        <topology evidence="1">Multi-pass membrane protein</topology>
    </subcellularLocation>
</comment>
<organism evidence="11 12">
    <name type="scientific">Penelope pileata</name>
    <dbReference type="NCBI Taxonomy" id="1118817"/>
    <lineage>
        <taxon>Eukaryota</taxon>
        <taxon>Metazoa</taxon>
        <taxon>Chordata</taxon>
        <taxon>Craniata</taxon>
        <taxon>Vertebrata</taxon>
        <taxon>Euteleostomi</taxon>
        <taxon>Archelosauria</taxon>
        <taxon>Archosauria</taxon>
        <taxon>Dinosauria</taxon>
        <taxon>Saurischia</taxon>
        <taxon>Theropoda</taxon>
        <taxon>Coelurosauria</taxon>
        <taxon>Aves</taxon>
        <taxon>Neognathae</taxon>
        <taxon>Galloanserae</taxon>
        <taxon>Galliformes</taxon>
        <taxon>Cracidae</taxon>
        <taxon>Penelope</taxon>
    </lineage>
</organism>
<gene>
    <name evidence="11" type="primary">Elovl6_0</name>
    <name evidence="11" type="ORF">PENPIL_R08948</name>
</gene>
<dbReference type="GO" id="GO:0030148">
    <property type="term" value="P:sphingolipid biosynthetic process"/>
    <property type="evidence" value="ECO:0007669"/>
    <property type="project" value="TreeGrafter"/>
</dbReference>
<feature type="transmembrane region" description="Helical" evidence="10">
    <location>
        <begin position="181"/>
        <end position="200"/>
    </location>
</feature>
<evidence type="ECO:0000256" key="2">
    <source>
        <dbReference type="ARBA" id="ARBA00022516"/>
    </source>
</evidence>
<sequence>MEQSFNEREAIEWMRENWQKSIFFSVVYVTLIFGMQHFMKERKSYKLRTPLALWSLGLALFSAIGTYHTWKHLVSILSTEGFKHSVCSQTIYVHPITKFWIYLFVLSKALELGDTIFIVLRKQKLIFLHWYHHILTLIYTWYIYKEMAAGSSWFITLNLTVHAFMYSYYTVRAMGFRVSRYIAMTITFSQILQMVIGIIVNVLHICWMEGKICPATWSNISFSFLMYLSYLVLFCNFFAKSYLTSTQKSKGE</sequence>
<dbReference type="OrthoDB" id="10259681at2759"/>
<keyword evidence="7 10" id="KW-0443">Lipid metabolism</keyword>
<dbReference type="EMBL" id="WBMW01001679">
    <property type="protein sequence ID" value="NXC41020.1"/>
    <property type="molecule type" value="Genomic_DNA"/>
</dbReference>
<dbReference type="AlphaFoldDB" id="A0A851NM57"/>
<evidence type="ECO:0000256" key="8">
    <source>
        <dbReference type="ARBA" id="ARBA00023136"/>
    </source>
</evidence>
<keyword evidence="5 10" id="KW-0276">Fatty acid metabolism</keyword>
<feature type="non-terminal residue" evidence="11">
    <location>
        <position position="1"/>
    </location>
</feature>
<dbReference type="Pfam" id="PF01151">
    <property type="entry name" value="ELO"/>
    <property type="match status" value="1"/>
</dbReference>
<keyword evidence="6 10" id="KW-1133">Transmembrane helix</keyword>
<dbReference type="GO" id="GO:0009922">
    <property type="term" value="F:fatty acid elongase activity"/>
    <property type="evidence" value="ECO:0007669"/>
    <property type="project" value="UniProtKB-EC"/>
</dbReference>
<evidence type="ECO:0000256" key="4">
    <source>
        <dbReference type="ARBA" id="ARBA00022692"/>
    </source>
</evidence>
<feature type="non-terminal residue" evidence="11">
    <location>
        <position position="252"/>
    </location>
</feature>
<feature type="transmembrane region" description="Helical" evidence="10">
    <location>
        <begin position="220"/>
        <end position="239"/>
    </location>
</feature>
<evidence type="ECO:0000313" key="11">
    <source>
        <dbReference type="EMBL" id="NXC41020.1"/>
    </source>
</evidence>
<dbReference type="InterPro" id="IPR030457">
    <property type="entry name" value="ELO_CS"/>
</dbReference>
<accession>A0A851NM57</accession>
<feature type="transmembrane region" description="Helical" evidence="10">
    <location>
        <begin position="150"/>
        <end position="169"/>
    </location>
</feature>
<evidence type="ECO:0000256" key="6">
    <source>
        <dbReference type="ARBA" id="ARBA00022989"/>
    </source>
</evidence>
<dbReference type="GO" id="GO:0034625">
    <property type="term" value="P:fatty acid elongation, monounsaturated fatty acid"/>
    <property type="evidence" value="ECO:0007669"/>
    <property type="project" value="TreeGrafter"/>
</dbReference>
<evidence type="ECO:0000256" key="1">
    <source>
        <dbReference type="ARBA" id="ARBA00004141"/>
    </source>
</evidence>
<dbReference type="GO" id="GO:0042761">
    <property type="term" value="P:very long-chain fatty acid biosynthetic process"/>
    <property type="evidence" value="ECO:0007669"/>
    <property type="project" value="TreeGrafter"/>
</dbReference>
<dbReference type="PROSITE" id="PS01188">
    <property type="entry name" value="ELO"/>
    <property type="match status" value="1"/>
</dbReference>
<comment type="similarity">
    <text evidence="10">Belongs to the ELO family.</text>
</comment>
<keyword evidence="4 10" id="KW-0812">Transmembrane</keyword>
<feature type="transmembrane region" description="Helical" evidence="10">
    <location>
        <begin position="99"/>
        <end position="120"/>
    </location>
</feature>
<feature type="transmembrane region" description="Helical" evidence="10">
    <location>
        <begin position="22"/>
        <end position="39"/>
    </location>
</feature>
<dbReference type="PANTHER" id="PTHR11157:SF68">
    <property type="entry name" value="ELONGATION OF VERY LONG CHAIN FATTY ACIDS PROTEIN 3"/>
    <property type="match status" value="1"/>
</dbReference>
<dbReference type="Proteomes" id="UP000613066">
    <property type="component" value="Unassembled WGS sequence"/>
</dbReference>
<comment type="catalytic activity">
    <reaction evidence="10">
        <text>a very-long-chain acyl-CoA + malonyl-CoA + H(+) = a very-long-chain 3-oxoacyl-CoA + CO2 + CoA</text>
        <dbReference type="Rhea" id="RHEA:32727"/>
        <dbReference type="ChEBI" id="CHEBI:15378"/>
        <dbReference type="ChEBI" id="CHEBI:16526"/>
        <dbReference type="ChEBI" id="CHEBI:57287"/>
        <dbReference type="ChEBI" id="CHEBI:57384"/>
        <dbReference type="ChEBI" id="CHEBI:90725"/>
        <dbReference type="ChEBI" id="CHEBI:90736"/>
        <dbReference type="EC" id="2.3.1.199"/>
    </reaction>
</comment>
<keyword evidence="2 10" id="KW-0444">Lipid biosynthesis</keyword>
<protein>
    <recommendedName>
        <fullName evidence="10">Elongation of very long chain fatty acids protein</fullName>
        <ecNumber evidence="10">2.3.1.199</ecNumber>
    </recommendedName>
    <alternativeName>
        <fullName evidence="10">Very-long-chain 3-oxoacyl-CoA synthase</fullName>
    </alternativeName>
</protein>
<name>A0A851NM57_9GALL</name>
<evidence type="ECO:0000313" key="12">
    <source>
        <dbReference type="Proteomes" id="UP000613066"/>
    </source>
</evidence>
<dbReference type="GO" id="GO:0005789">
    <property type="term" value="C:endoplasmic reticulum membrane"/>
    <property type="evidence" value="ECO:0007669"/>
    <property type="project" value="TreeGrafter"/>
</dbReference>
<keyword evidence="12" id="KW-1185">Reference proteome</keyword>
<evidence type="ECO:0000256" key="10">
    <source>
        <dbReference type="RuleBase" id="RU361115"/>
    </source>
</evidence>